<dbReference type="FunFam" id="1.20.120.230:FF:000017">
    <property type="entry name" value="Catenin alpha like 1"/>
    <property type="match status" value="1"/>
</dbReference>
<evidence type="ECO:0000256" key="4">
    <source>
        <dbReference type="ARBA" id="ARBA00074310"/>
    </source>
</evidence>
<dbReference type="InterPro" id="IPR006077">
    <property type="entry name" value="Vinculin/catenin"/>
</dbReference>
<protein>
    <recommendedName>
        <fullName evidence="4">Alpha-catulin</fullName>
    </recommendedName>
</protein>
<dbReference type="GO" id="GO:0051015">
    <property type="term" value="F:actin filament binding"/>
    <property type="evidence" value="ECO:0007669"/>
    <property type="project" value="InterPro"/>
</dbReference>
<sequence>VLGWVAVILTIQYSFCFQITTLINHKDKPKKSDKTLRAVQQVGQAVKLAVGRFVMVGEAIANENQELKEEMKVACTEAKQAGETIAQLTDVATMDHPESDGQITIFTDKTGVVKAARLLLSSVTKVLVLADRIVIKQIITSRNKVLVTMEQLERVSSFQEFVQIFSQFGNEMVEFAHLTGDRQNDLKDEKKKAKMAAARAILEKCTMMLLTASKTCLRHPDCESARVNKGAVFHRMRLALEQVIEIVTDSRPSGENEPGPVSIYTGIKEFKNKVEGLRENLYLLSKENLRAMLRVVLEHTEDFTDSAYTSHENRERILELSKQGKMELEQLVSAWMYAQSQRKKDVTEDLEVAILKMCQCMTELQRELHSAATSVAADVIKYHSDHLVLKALKICGTEGNIEAVAEHSCKLSEQKEQLIEICHLLRHVSGTEPLEITCLHAEDTFHVTGPQIISAAETLTLHPSSKIAKENLDVFCEAWESQLTDMSLLLREISDVFEGRRGERAVLRCRQPTKHNANMKALKPVRLDSEEQMKLGKLGLELHKLTTRVDSEMEKWDDPENEIVRHGQGLSSMAYSMFLFTRGEGLLKTTQDLFQQSEVINNRKSASMCSFQLEDDDKPLVLQEIDKMVPAYQQLQVTAKTPVQGKTATFTKVDACIHKAKYILDLLAQVLPLSCRLLRKHRGGNDYLRAHHPWRENGLQTVARESGGLAGRTDSFGIKSLEQHVAYLSVLENKPF</sequence>
<dbReference type="Pfam" id="PF01044">
    <property type="entry name" value="Vinculin"/>
    <property type="match status" value="1"/>
</dbReference>
<dbReference type="GO" id="GO:0007155">
    <property type="term" value="P:cell adhesion"/>
    <property type="evidence" value="ECO:0007669"/>
    <property type="project" value="InterPro"/>
</dbReference>
<evidence type="ECO:0000256" key="1">
    <source>
        <dbReference type="ARBA" id="ARBA00004496"/>
    </source>
</evidence>
<evidence type="ECO:0000313" key="6">
    <source>
        <dbReference type="Ensembl" id="ENSPMRP00000016809.1"/>
    </source>
</evidence>
<dbReference type="Gene3D" id="1.20.120.230">
    <property type="entry name" value="Alpha-catenin/vinculin-like"/>
    <property type="match status" value="4"/>
</dbReference>
<reference evidence="6" key="2">
    <citation type="submission" date="2025-08" db="UniProtKB">
        <authorList>
            <consortium name="Ensembl"/>
        </authorList>
    </citation>
    <scope>IDENTIFICATION</scope>
</reference>
<comment type="similarity">
    <text evidence="2">Belongs to the vinculin/alpha-catenin family.</text>
</comment>
<organism evidence="6 7">
    <name type="scientific">Podarcis muralis</name>
    <name type="common">Wall lizard</name>
    <name type="synonym">Lacerta muralis</name>
    <dbReference type="NCBI Taxonomy" id="64176"/>
    <lineage>
        <taxon>Eukaryota</taxon>
        <taxon>Metazoa</taxon>
        <taxon>Chordata</taxon>
        <taxon>Craniata</taxon>
        <taxon>Vertebrata</taxon>
        <taxon>Euteleostomi</taxon>
        <taxon>Lepidosauria</taxon>
        <taxon>Squamata</taxon>
        <taxon>Bifurcata</taxon>
        <taxon>Unidentata</taxon>
        <taxon>Episquamata</taxon>
        <taxon>Laterata</taxon>
        <taxon>Lacertibaenia</taxon>
        <taxon>Lacertidae</taxon>
        <taxon>Podarcis</taxon>
    </lineage>
</organism>
<proteinExistence type="inferred from homology"/>
<dbReference type="PANTHER" id="PTHR46342:SF1">
    <property type="entry name" value="ALPHA-CATULIN"/>
    <property type="match status" value="1"/>
</dbReference>
<keyword evidence="5" id="KW-0732">Signal</keyword>
<reference evidence="6 7" key="1">
    <citation type="journal article" date="2019" name="Proc. Natl. Acad. Sci. U.S.A.">
        <title>Regulatory changes in pterin and carotenoid genes underlie balanced color polymorphisms in the wall lizard.</title>
        <authorList>
            <person name="Andrade P."/>
            <person name="Pinho C."/>
            <person name="Perez I de Lanuza G."/>
            <person name="Afonso S."/>
            <person name="Brejcha J."/>
            <person name="Rubin C.J."/>
            <person name="Wallerman O."/>
            <person name="Pereira P."/>
            <person name="Sabatino S.J."/>
            <person name="Bellati A."/>
            <person name="Pellitteri-Rosa D."/>
            <person name="Bosakova Z."/>
            <person name="Bunikis I."/>
            <person name="Carretero M.A."/>
            <person name="Feiner N."/>
            <person name="Marsik P."/>
            <person name="Pauperio F."/>
            <person name="Salvi D."/>
            <person name="Soler L."/>
            <person name="While G.M."/>
            <person name="Uller T."/>
            <person name="Font E."/>
            <person name="Andersson L."/>
            <person name="Carneiro M."/>
        </authorList>
    </citation>
    <scope>NUCLEOTIDE SEQUENCE</scope>
</reference>
<dbReference type="InterPro" id="IPR030045">
    <property type="entry name" value="CTNNAL1"/>
</dbReference>
<dbReference type="Ensembl" id="ENSPMRT00000017915.1">
    <property type="protein sequence ID" value="ENSPMRP00000016809.1"/>
    <property type="gene ID" value="ENSPMRG00000011100.1"/>
</dbReference>
<evidence type="ECO:0000256" key="5">
    <source>
        <dbReference type="SAM" id="SignalP"/>
    </source>
</evidence>
<comment type="subcellular location">
    <subcellularLocation>
        <location evidence="1">Cytoplasm</location>
    </subcellularLocation>
</comment>
<dbReference type="AlphaFoldDB" id="A0A670IZJ8"/>
<evidence type="ECO:0000313" key="7">
    <source>
        <dbReference type="Proteomes" id="UP000472272"/>
    </source>
</evidence>
<feature type="signal peptide" evidence="5">
    <location>
        <begin position="1"/>
        <end position="16"/>
    </location>
</feature>
<keyword evidence="7" id="KW-1185">Reference proteome</keyword>
<dbReference type="InterPro" id="IPR036723">
    <property type="entry name" value="Alpha-catenin/vinculin-like_sf"/>
</dbReference>
<dbReference type="GO" id="GO:0007266">
    <property type="term" value="P:Rho protein signal transduction"/>
    <property type="evidence" value="ECO:0007669"/>
    <property type="project" value="InterPro"/>
</dbReference>
<dbReference type="GeneTree" id="ENSGT01030000234543"/>
<feature type="chain" id="PRO_5025579026" description="Alpha-catulin" evidence="5">
    <location>
        <begin position="17"/>
        <end position="736"/>
    </location>
</feature>
<keyword evidence="3" id="KW-0963">Cytoplasm</keyword>
<dbReference type="Proteomes" id="UP000472272">
    <property type="component" value="Chromosome 7"/>
</dbReference>
<reference evidence="6" key="3">
    <citation type="submission" date="2025-09" db="UniProtKB">
        <authorList>
            <consortium name="Ensembl"/>
        </authorList>
    </citation>
    <scope>IDENTIFICATION</scope>
</reference>
<name>A0A670IZJ8_PODMU</name>
<accession>A0A670IZJ8</accession>
<dbReference type="GO" id="GO:0005737">
    <property type="term" value="C:cytoplasm"/>
    <property type="evidence" value="ECO:0007669"/>
    <property type="project" value="UniProtKB-SubCell"/>
</dbReference>
<evidence type="ECO:0000256" key="3">
    <source>
        <dbReference type="ARBA" id="ARBA00022490"/>
    </source>
</evidence>
<dbReference type="SUPFAM" id="SSF47220">
    <property type="entry name" value="alpha-catenin/vinculin-like"/>
    <property type="match status" value="3"/>
</dbReference>
<dbReference type="PANTHER" id="PTHR46342">
    <property type="entry name" value="ALPHA-CATULIN"/>
    <property type="match status" value="1"/>
</dbReference>
<evidence type="ECO:0000256" key="2">
    <source>
        <dbReference type="ARBA" id="ARBA00008376"/>
    </source>
</evidence>